<accession>A0A2U2X0J3</accession>
<dbReference type="OrthoDB" id="1069091at2"/>
<evidence type="ECO:0000313" key="7">
    <source>
        <dbReference type="Proteomes" id="UP000245370"/>
    </source>
</evidence>
<dbReference type="InterPro" id="IPR013740">
    <property type="entry name" value="Redoxin"/>
</dbReference>
<dbReference type="SUPFAM" id="SSF52833">
    <property type="entry name" value="Thioredoxin-like"/>
    <property type="match status" value="1"/>
</dbReference>
<organism evidence="6 7">
    <name type="scientific">Brumimicrobium oceani</name>
    <dbReference type="NCBI Taxonomy" id="2100725"/>
    <lineage>
        <taxon>Bacteria</taxon>
        <taxon>Pseudomonadati</taxon>
        <taxon>Bacteroidota</taxon>
        <taxon>Flavobacteriia</taxon>
        <taxon>Flavobacteriales</taxon>
        <taxon>Crocinitomicaceae</taxon>
        <taxon>Brumimicrobium</taxon>
    </lineage>
</organism>
<comment type="caution">
    <text evidence="6">The sequence shown here is derived from an EMBL/GenBank/DDBJ whole genome shotgun (WGS) entry which is preliminary data.</text>
</comment>
<evidence type="ECO:0000256" key="3">
    <source>
        <dbReference type="ARBA" id="ARBA00023157"/>
    </source>
</evidence>
<dbReference type="InterPro" id="IPR013766">
    <property type="entry name" value="Thioredoxin_domain"/>
</dbReference>
<keyword evidence="2" id="KW-0201">Cytochrome c-type biogenesis</keyword>
<sequence>MNMRRTFTLLTFTLLSTLGFSQEKISFVLQGQIFSTESDTLRLYQNLGGENIEVASIPIDKEGFFQKEVSVAHKDYYVLNLEDNQGVNIIVEGTADTIKVYGDGSNFLNHSNIVGSPSSSALLEFLRVNTEYKAKLDSANRYLQANPTKKSEIQKQFQSTYQTFMGQRQGYIKEYGNSPALIGVVPSVNVDQEFELYEEIVAQLNASFGESPTVQRIVKEFAVNKEKRLASMPLAPGAEVKEISLPNPEGEILNLSDYKGKVVLIDFWAAWCGPCRRENPNVVNLYNKYNKEGFEVFSVSLDKDKTKWLAAIEQDGLVWDAHVSDLKGWSSAAGRDYNVSSIPFTVLIDREGKVIGTNLRGEGLADKLQSIFE</sequence>
<dbReference type="EMBL" id="QFRJ01000020">
    <property type="protein sequence ID" value="PWH81297.1"/>
    <property type="molecule type" value="Genomic_DNA"/>
</dbReference>
<dbReference type="GO" id="GO:0017004">
    <property type="term" value="P:cytochrome complex assembly"/>
    <property type="evidence" value="ECO:0007669"/>
    <property type="project" value="UniProtKB-KW"/>
</dbReference>
<dbReference type="InterPro" id="IPR017937">
    <property type="entry name" value="Thioredoxin_CS"/>
</dbReference>
<dbReference type="PROSITE" id="PS51352">
    <property type="entry name" value="THIOREDOXIN_2"/>
    <property type="match status" value="1"/>
</dbReference>
<dbReference type="AlphaFoldDB" id="A0A2U2X0J3"/>
<dbReference type="InterPro" id="IPR036249">
    <property type="entry name" value="Thioredoxin-like_sf"/>
</dbReference>
<dbReference type="GO" id="GO:0016491">
    <property type="term" value="F:oxidoreductase activity"/>
    <property type="evidence" value="ECO:0007669"/>
    <property type="project" value="InterPro"/>
</dbReference>
<dbReference type="Gene3D" id="3.40.30.10">
    <property type="entry name" value="Glutaredoxin"/>
    <property type="match status" value="1"/>
</dbReference>
<dbReference type="CDD" id="cd02966">
    <property type="entry name" value="TlpA_like_family"/>
    <property type="match status" value="1"/>
</dbReference>
<name>A0A2U2X0J3_9FLAO</name>
<dbReference type="GO" id="GO:0030313">
    <property type="term" value="C:cell envelope"/>
    <property type="evidence" value="ECO:0007669"/>
    <property type="project" value="UniProtKB-SubCell"/>
</dbReference>
<protein>
    <recommendedName>
        <fullName evidence="5">Thioredoxin domain-containing protein</fullName>
    </recommendedName>
</protein>
<dbReference type="PANTHER" id="PTHR42852">
    <property type="entry name" value="THIOL:DISULFIDE INTERCHANGE PROTEIN DSBE"/>
    <property type="match status" value="1"/>
</dbReference>
<keyword evidence="4" id="KW-0676">Redox-active center</keyword>
<reference evidence="6 7" key="1">
    <citation type="submission" date="2018-05" db="EMBL/GenBank/DDBJ databases">
        <title>Brumimicrobium oceani sp. nov., isolated from coastal sediment.</title>
        <authorList>
            <person name="Kou Y."/>
        </authorList>
    </citation>
    <scope>NUCLEOTIDE SEQUENCE [LARGE SCALE GENOMIC DNA]</scope>
    <source>
        <strain evidence="6 7">C305</strain>
    </source>
</reference>
<keyword evidence="3" id="KW-1015">Disulfide bond</keyword>
<comment type="subcellular location">
    <subcellularLocation>
        <location evidence="1">Cell envelope</location>
    </subcellularLocation>
</comment>
<dbReference type="Pfam" id="PF08534">
    <property type="entry name" value="Redoxin"/>
    <property type="match status" value="1"/>
</dbReference>
<dbReference type="Proteomes" id="UP000245370">
    <property type="component" value="Unassembled WGS sequence"/>
</dbReference>
<reference evidence="6 7" key="2">
    <citation type="submission" date="2018-05" db="EMBL/GenBank/DDBJ databases">
        <authorList>
            <person name="Lanie J.A."/>
            <person name="Ng W.-L."/>
            <person name="Kazmierczak K.M."/>
            <person name="Andrzejewski T.M."/>
            <person name="Davidsen T.M."/>
            <person name="Wayne K.J."/>
            <person name="Tettelin H."/>
            <person name="Glass J.I."/>
            <person name="Rusch D."/>
            <person name="Podicherti R."/>
            <person name="Tsui H.-C.T."/>
            <person name="Winkler M.E."/>
        </authorList>
    </citation>
    <scope>NUCLEOTIDE SEQUENCE [LARGE SCALE GENOMIC DNA]</scope>
    <source>
        <strain evidence="6 7">C305</strain>
    </source>
</reference>
<dbReference type="InterPro" id="IPR050553">
    <property type="entry name" value="Thioredoxin_ResA/DsbE_sf"/>
</dbReference>
<evidence type="ECO:0000256" key="2">
    <source>
        <dbReference type="ARBA" id="ARBA00022748"/>
    </source>
</evidence>
<evidence type="ECO:0000259" key="5">
    <source>
        <dbReference type="PROSITE" id="PS51352"/>
    </source>
</evidence>
<keyword evidence="7" id="KW-1185">Reference proteome</keyword>
<proteinExistence type="predicted"/>
<dbReference type="PANTHER" id="PTHR42852:SF6">
    <property type="entry name" value="THIOL:DISULFIDE INTERCHANGE PROTEIN DSBE"/>
    <property type="match status" value="1"/>
</dbReference>
<evidence type="ECO:0000256" key="4">
    <source>
        <dbReference type="ARBA" id="ARBA00023284"/>
    </source>
</evidence>
<evidence type="ECO:0000256" key="1">
    <source>
        <dbReference type="ARBA" id="ARBA00004196"/>
    </source>
</evidence>
<evidence type="ECO:0000313" key="6">
    <source>
        <dbReference type="EMBL" id="PWH81297.1"/>
    </source>
</evidence>
<gene>
    <name evidence="6" type="ORF">DIT68_15705</name>
</gene>
<feature type="domain" description="Thioredoxin" evidence="5">
    <location>
        <begin position="234"/>
        <end position="373"/>
    </location>
</feature>
<dbReference type="PROSITE" id="PS00194">
    <property type="entry name" value="THIOREDOXIN_1"/>
    <property type="match status" value="1"/>
</dbReference>